<dbReference type="KEGG" id="asha:G8E00_14385"/>
<dbReference type="Gene3D" id="3.10.310.50">
    <property type="match status" value="1"/>
</dbReference>
<organism evidence="5 6">
    <name type="scientific">Acinetobacter shaoyimingii</name>
    <dbReference type="NCBI Taxonomy" id="2715164"/>
    <lineage>
        <taxon>Bacteria</taxon>
        <taxon>Pseudomonadati</taxon>
        <taxon>Pseudomonadota</taxon>
        <taxon>Gammaproteobacteria</taxon>
        <taxon>Moraxellales</taxon>
        <taxon>Moraxellaceae</taxon>
        <taxon>Acinetobacter</taxon>
    </lineage>
</organism>
<evidence type="ECO:0000256" key="1">
    <source>
        <dbReference type="SAM" id="MobiDB-lite"/>
    </source>
</evidence>
<evidence type="ECO:0000313" key="5">
    <source>
        <dbReference type="EMBL" id="QIO07039.1"/>
    </source>
</evidence>
<evidence type="ECO:0000256" key="3">
    <source>
        <dbReference type="SAM" id="SignalP"/>
    </source>
</evidence>
<evidence type="ECO:0000313" key="6">
    <source>
        <dbReference type="Proteomes" id="UP000502297"/>
    </source>
</evidence>
<dbReference type="InterPro" id="IPR007621">
    <property type="entry name" value="TPM_dom"/>
</dbReference>
<dbReference type="Pfam" id="PF04536">
    <property type="entry name" value="TPM_phosphatase"/>
    <property type="match status" value="1"/>
</dbReference>
<sequence length="369" mass="38695">MVVEFKTWVLKQLNLMMLAGLLSLSVLCVQNALAETAVANDAEAEDAVVLKKIIQPDQQGGSVLPSVNQPSNPNAQKAEQTPQVPAATVENDMAEGESIRQLPSLNAPVIDQANILSADEKQQLDQKIRNLNNQGKAQIGIIIVPTTGQESIFDYAMRAAETWKLGSAKQDNGLLIAVAINDHRLHIATGYGLEGVIPDIVANRIIREQITPYFKQNAFGQGLISGVNEIERILNLDPEIAQKAADELKERQAQAIHEQQAKQRTLSTVFFILIAGIVASFIIGNRLSASVAGVTAFAASMIYGSGLIMSLILGGGIFILLITSIGQLLFQMFLSGGGRGGSGGGGFGGGGGYSGGGGGFGGGGASGSW</sequence>
<proteinExistence type="predicted"/>
<dbReference type="PANTHER" id="PTHR30373">
    <property type="entry name" value="UPF0603 PROTEIN YGCG"/>
    <property type="match status" value="1"/>
</dbReference>
<keyword evidence="2" id="KW-1133">Transmembrane helix</keyword>
<dbReference type="EMBL" id="CP049801">
    <property type="protein sequence ID" value="QIO07039.1"/>
    <property type="molecule type" value="Genomic_DNA"/>
</dbReference>
<keyword evidence="2" id="KW-0472">Membrane</keyword>
<dbReference type="AlphaFoldDB" id="A0A6G8RYM6"/>
<accession>A0A6G8RYM6</accession>
<evidence type="ECO:0000256" key="2">
    <source>
        <dbReference type="SAM" id="Phobius"/>
    </source>
</evidence>
<feature type="region of interest" description="Disordered" evidence="1">
    <location>
        <begin position="60"/>
        <end position="83"/>
    </location>
</feature>
<keyword evidence="6" id="KW-1185">Reference proteome</keyword>
<keyword evidence="3" id="KW-0732">Signal</keyword>
<feature type="transmembrane region" description="Helical" evidence="2">
    <location>
        <begin position="266"/>
        <end position="284"/>
    </location>
</feature>
<dbReference type="Proteomes" id="UP000502297">
    <property type="component" value="Chromosome"/>
</dbReference>
<dbReference type="PANTHER" id="PTHR30373:SF2">
    <property type="entry name" value="UPF0603 PROTEIN YGCG"/>
    <property type="match status" value="1"/>
</dbReference>
<feature type="domain" description="TPM" evidence="4">
    <location>
        <begin position="109"/>
        <end position="232"/>
    </location>
</feature>
<name>A0A6G8RYM6_9GAMM</name>
<evidence type="ECO:0000259" key="4">
    <source>
        <dbReference type="Pfam" id="PF04536"/>
    </source>
</evidence>
<feature type="signal peptide" evidence="3">
    <location>
        <begin position="1"/>
        <end position="34"/>
    </location>
</feature>
<feature type="transmembrane region" description="Helical" evidence="2">
    <location>
        <begin position="296"/>
        <end position="322"/>
    </location>
</feature>
<protein>
    <submittedName>
        <fullName evidence="5">TPM domain-containing protein</fullName>
    </submittedName>
</protein>
<gene>
    <name evidence="5" type="ORF">G8E00_14385</name>
</gene>
<feature type="chain" id="PRO_5026163761" evidence="3">
    <location>
        <begin position="35"/>
        <end position="369"/>
    </location>
</feature>
<reference evidence="5 6" key="1">
    <citation type="submission" date="2020-03" db="EMBL/GenBank/DDBJ databases">
        <authorList>
            <person name="Zhu W."/>
        </authorList>
    </citation>
    <scope>NUCLEOTIDE SEQUENCE [LARGE SCALE GENOMIC DNA]</scope>
    <source>
        <strain evidence="5 6">323-1</strain>
    </source>
</reference>
<keyword evidence="2" id="KW-0812">Transmembrane</keyword>